<dbReference type="PROSITE" id="PS00134">
    <property type="entry name" value="TRYPSIN_HIS"/>
    <property type="match status" value="1"/>
</dbReference>
<dbReference type="SMART" id="SM00020">
    <property type="entry name" value="Tryp_SPc"/>
    <property type="match status" value="1"/>
</dbReference>
<dbReference type="InterPro" id="IPR001254">
    <property type="entry name" value="Trypsin_dom"/>
</dbReference>
<dbReference type="InterPro" id="IPR018114">
    <property type="entry name" value="TRYPSIN_HIS"/>
</dbReference>
<dbReference type="PRINTS" id="PR00722">
    <property type="entry name" value="CHYMOTRYPSIN"/>
</dbReference>
<keyword evidence="1" id="KW-1015">Disulfide bond</keyword>
<dbReference type="Pfam" id="PF00089">
    <property type="entry name" value="Trypsin"/>
    <property type="match status" value="1"/>
</dbReference>
<dbReference type="PeptideAtlas" id="A0A5B8NGJ8"/>
<reference evidence="3" key="1">
    <citation type="journal article" date="2019" name="Neoplasia">
        <title>Pseudogene Associated Recurrent Gene Fusion in Prostate Cancer.</title>
        <authorList>
            <person name="Chakravarthi B.V."/>
            <person name="Dedigama-Arachchige P."/>
            <person name="Carskadon S."/>
            <person name="Sundaram S.K."/>
            <person name="Li J."/>
            <person name="Wu K.-H.H."/>
            <person name="Chandrashekar D.S."/>
            <person name="Peabody J.O."/>
            <person name="Stricker H."/>
            <person name="Hwang C."/>
            <person name="Chitale D.A."/>
            <person name="Williamson S.R."/>
            <person name="Gupta N.S."/>
            <person name="Navone N.M."/>
            <person name="Rogers C."/>
            <person name="Menon M."/>
            <person name="Varambally S."/>
            <person name="Palanisamy N."/>
        </authorList>
    </citation>
    <scope>NUCLEOTIDE SEQUENCE</scope>
</reference>
<sequence length="164" mass="17429">MENELFCSGVLVHPQWVLSAAHCFQNSYTIGLGLHSLEADQEPGSQMVEASLSVRHPEYNRPLLANDLMLIKLDESVSESDTIRSISIASQCPTAGNSCLVSGWGLLANDAVIAIQSQTVGGWECEKLSQPWQGCTISATSSARTSCCILTGCSLLLTASPGTL</sequence>
<dbReference type="AlphaFoldDB" id="A0A5B8NGJ8"/>
<evidence type="ECO:0000313" key="3">
    <source>
        <dbReference type="EMBL" id="QDZ37644.1"/>
    </source>
</evidence>
<dbReference type="GO" id="GO:0004252">
    <property type="term" value="F:serine-type endopeptidase activity"/>
    <property type="evidence" value="ECO:0007669"/>
    <property type="project" value="InterPro"/>
</dbReference>
<protein>
    <submittedName>
        <fullName evidence="3">KLK4-KLKP1 fusion protein</fullName>
    </submittedName>
</protein>
<dbReference type="SUPFAM" id="SSF50494">
    <property type="entry name" value="Trypsin-like serine proteases"/>
    <property type="match status" value="1"/>
</dbReference>
<dbReference type="PROSITE" id="PS50240">
    <property type="entry name" value="TRYPSIN_DOM"/>
    <property type="match status" value="1"/>
</dbReference>
<dbReference type="Gene3D" id="2.40.10.10">
    <property type="entry name" value="Trypsin-like serine proteases"/>
    <property type="match status" value="2"/>
</dbReference>
<dbReference type="InterPro" id="IPR009003">
    <property type="entry name" value="Peptidase_S1_PA"/>
</dbReference>
<evidence type="ECO:0000259" key="2">
    <source>
        <dbReference type="PROSITE" id="PS50240"/>
    </source>
</evidence>
<dbReference type="InterPro" id="IPR001314">
    <property type="entry name" value="Peptidase_S1A"/>
</dbReference>
<organism evidence="3">
    <name type="scientific">Homo sapiens</name>
    <name type="common">Human</name>
    <dbReference type="NCBI Taxonomy" id="9606"/>
    <lineage>
        <taxon>Eukaryota</taxon>
        <taxon>Metazoa</taxon>
        <taxon>Chordata</taxon>
        <taxon>Craniata</taxon>
        <taxon>Vertebrata</taxon>
        <taxon>Euteleostomi</taxon>
        <taxon>Mammalia</taxon>
        <taxon>Eutheria</taxon>
        <taxon>Euarchontoglires</taxon>
        <taxon>Primates</taxon>
        <taxon>Haplorrhini</taxon>
        <taxon>Catarrhini</taxon>
        <taxon>Hominidae</taxon>
        <taxon>Homo</taxon>
    </lineage>
</organism>
<name>A0A5B8NGJ8_HUMAN</name>
<dbReference type="GO" id="GO:0006508">
    <property type="term" value="P:proteolysis"/>
    <property type="evidence" value="ECO:0007669"/>
    <property type="project" value="InterPro"/>
</dbReference>
<proteinExistence type="evidence at transcript level"/>
<dbReference type="FunFam" id="2.40.10.10:FF:000100">
    <property type="entry name" value="Kallikrein-4"/>
    <property type="match status" value="1"/>
</dbReference>
<dbReference type="PANTHER" id="PTHR24271:SF65">
    <property type="entry name" value="KALLIKREIN-4"/>
    <property type="match status" value="1"/>
</dbReference>
<feature type="domain" description="Peptidase S1" evidence="2">
    <location>
        <begin position="1"/>
        <end position="164"/>
    </location>
</feature>
<dbReference type="PANTHER" id="PTHR24271">
    <property type="entry name" value="KALLIKREIN-RELATED"/>
    <property type="match status" value="1"/>
</dbReference>
<accession>A0A5B8NGJ8</accession>
<gene>
    <name evidence="3" type="primary">KLK4</name>
    <name evidence="3" type="synonym">KLKP1 fusion</name>
</gene>
<dbReference type="InterPro" id="IPR043504">
    <property type="entry name" value="Peptidase_S1_PA_chymotrypsin"/>
</dbReference>
<dbReference type="EMBL" id="MN037411">
    <property type="protein sequence ID" value="QDZ37644.1"/>
    <property type="molecule type" value="mRNA"/>
</dbReference>
<dbReference type="SMR" id="A0A5B8NGJ8"/>
<evidence type="ECO:0000256" key="1">
    <source>
        <dbReference type="ARBA" id="ARBA00023157"/>
    </source>
</evidence>
<dbReference type="OrthoDB" id="6755574at2759"/>